<feature type="transmembrane region" description="Helical" evidence="1">
    <location>
        <begin position="193"/>
        <end position="217"/>
    </location>
</feature>
<evidence type="ECO:0000256" key="1">
    <source>
        <dbReference type="SAM" id="Phobius"/>
    </source>
</evidence>
<feature type="transmembrane region" description="Helical" evidence="1">
    <location>
        <begin position="149"/>
        <end position="172"/>
    </location>
</feature>
<gene>
    <name evidence="2" type="ORF">HK439_11300</name>
</gene>
<evidence type="ECO:0000313" key="2">
    <source>
        <dbReference type="EMBL" id="MBD1546851.1"/>
    </source>
</evidence>
<feature type="transmembrane region" description="Helical" evidence="1">
    <location>
        <begin position="229"/>
        <end position="253"/>
    </location>
</feature>
<sequence length="272" mass="29497">MMDNTFSRPKTPLGVGSLIGESFSVLFRNFVLIVAIAFVPILLGNLISGLLVGYEVAIEVKAPNITTTGEAVAYVLSFLSKTIADSLGTILLVQLVYEIKLRQSVRLVRLFDRVPSVILPMFVLNLAFSLLAIEVLLENITRLSLGSVGYLLLCIPQFWLYSVFFVMAPAIVIEYLGVRGFGRSAGLTKGYRWPIVGLVVLINIVFLAVAIGMIYVIDVVTNLGGSAAGMILSSLVVALDSGFVSVLFVLTYVRLREIKEGVSVDQIAAVFD</sequence>
<keyword evidence="1" id="KW-0812">Transmembrane</keyword>
<protein>
    <recommendedName>
        <fullName evidence="4">Glycerophosphoryl diester phosphodiesterase membrane domain-containing protein</fullName>
    </recommendedName>
</protein>
<feature type="transmembrane region" description="Helical" evidence="1">
    <location>
        <begin position="72"/>
        <end position="97"/>
    </location>
</feature>
<evidence type="ECO:0008006" key="4">
    <source>
        <dbReference type="Google" id="ProtNLM"/>
    </source>
</evidence>
<keyword evidence="1" id="KW-0472">Membrane</keyword>
<dbReference type="AlphaFoldDB" id="A0A926P3X2"/>
<accession>A0A926P3X2</accession>
<dbReference type="Proteomes" id="UP000598467">
    <property type="component" value="Unassembled WGS sequence"/>
</dbReference>
<dbReference type="EMBL" id="JABFCZ010000011">
    <property type="protein sequence ID" value="MBD1546851.1"/>
    <property type="molecule type" value="Genomic_DNA"/>
</dbReference>
<feature type="transmembrane region" description="Helical" evidence="1">
    <location>
        <begin position="30"/>
        <end position="52"/>
    </location>
</feature>
<organism evidence="2 3">
    <name type="scientific">Roseibium aggregatum</name>
    <dbReference type="NCBI Taxonomy" id="187304"/>
    <lineage>
        <taxon>Bacteria</taxon>
        <taxon>Pseudomonadati</taxon>
        <taxon>Pseudomonadota</taxon>
        <taxon>Alphaproteobacteria</taxon>
        <taxon>Hyphomicrobiales</taxon>
        <taxon>Stappiaceae</taxon>
        <taxon>Roseibium</taxon>
    </lineage>
</organism>
<name>A0A926P3X2_9HYPH</name>
<reference evidence="2" key="1">
    <citation type="submission" date="2020-05" db="EMBL/GenBank/DDBJ databases">
        <title>Identification of trans-AT polyketide cluster in two marine bacteria, producers of a novel glutaramide-containing polyketide sesbanimide D and analogs.</title>
        <authorList>
            <person name="Kacar D."/>
            <person name="Rodriguez P."/>
            <person name="Canedo L."/>
            <person name="Gonzalez E."/>
            <person name="Galan B."/>
            <person name="De La Calle F."/>
            <person name="Garcia J.L."/>
        </authorList>
    </citation>
    <scope>NUCLEOTIDE SEQUENCE</scope>
    <source>
        <strain evidence="2">PHM038</strain>
    </source>
</reference>
<feature type="transmembrane region" description="Helical" evidence="1">
    <location>
        <begin position="117"/>
        <end position="137"/>
    </location>
</feature>
<proteinExistence type="predicted"/>
<comment type="caution">
    <text evidence="2">The sequence shown here is derived from an EMBL/GenBank/DDBJ whole genome shotgun (WGS) entry which is preliminary data.</text>
</comment>
<evidence type="ECO:0000313" key="3">
    <source>
        <dbReference type="Proteomes" id="UP000598467"/>
    </source>
</evidence>
<dbReference type="RefSeq" id="WP_190291607.1">
    <property type="nucleotide sequence ID" value="NZ_JABFCZ010000011.1"/>
</dbReference>
<keyword evidence="1" id="KW-1133">Transmembrane helix</keyword>